<keyword evidence="1" id="KW-0121">Carboxypeptidase</keyword>
<evidence type="ECO:0000313" key="2">
    <source>
        <dbReference type="Proteomes" id="UP000281391"/>
    </source>
</evidence>
<organism evidence="1 2">
    <name type="scientific">Serratia odorifera</name>
    <dbReference type="NCBI Taxonomy" id="618"/>
    <lineage>
        <taxon>Bacteria</taxon>
        <taxon>Pseudomonadati</taxon>
        <taxon>Pseudomonadota</taxon>
        <taxon>Gammaproteobacteria</taxon>
        <taxon>Enterobacterales</taxon>
        <taxon>Yersiniaceae</taxon>
        <taxon>Serratia</taxon>
    </lineage>
</organism>
<accession>A0A3S4FUK0</accession>
<evidence type="ECO:0000313" key="1">
    <source>
        <dbReference type="EMBL" id="VDZ63500.1"/>
    </source>
</evidence>
<protein>
    <submittedName>
        <fullName evidence="1">Dipeptidyl carboxypeptidase II</fullName>
    </submittedName>
</protein>
<dbReference type="GO" id="GO:0004180">
    <property type="term" value="F:carboxypeptidase activity"/>
    <property type="evidence" value="ECO:0007669"/>
    <property type="project" value="UniProtKB-KW"/>
</dbReference>
<dbReference type="KEGG" id="sof:NCTC11214_04498"/>
<reference evidence="1 2" key="1">
    <citation type="submission" date="2018-12" db="EMBL/GenBank/DDBJ databases">
        <authorList>
            <consortium name="Pathogen Informatics"/>
        </authorList>
    </citation>
    <scope>NUCLEOTIDE SEQUENCE [LARGE SCALE GENOMIC DNA]</scope>
    <source>
        <strain evidence="1 2">NCTC11214</strain>
    </source>
</reference>
<keyword evidence="1" id="KW-0378">Hydrolase</keyword>
<dbReference type="RefSeq" id="WP_241971967.1">
    <property type="nucleotide sequence ID" value="NZ_LR134117.1"/>
</dbReference>
<name>A0A3S4FUK0_SEROD</name>
<dbReference type="AlphaFoldDB" id="A0A3S4FUK0"/>
<gene>
    <name evidence="1" type="ORF">NCTC11214_04498</name>
</gene>
<proteinExistence type="predicted"/>
<dbReference type="Proteomes" id="UP000281391">
    <property type="component" value="Chromosome"/>
</dbReference>
<sequence>MNVFSAMTSANTNDALQKLDEETSPKLARARWTAIMLNSKLFAPYQGDLPATRNVEAG</sequence>
<keyword evidence="1" id="KW-0645">Protease</keyword>
<dbReference type="EMBL" id="LR134117">
    <property type="protein sequence ID" value="VDZ63500.1"/>
    <property type="molecule type" value="Genomic_DNA"/>
</dbReference>